<evidence type="ECO:0000259" key="10">
    <source>
        <dbReference type="PROSITE" id="PS01033"/>
    </source>
</evidence>
<evidence type="ECO:0000313" key="11">
    <source>
        <dbReference type="EMBL" id="KAK7479916.1"/>
    </source>
</evidence>
<feature type="non-terminal residue" evidence="11">
    <location>
        <position position="167"/>
    </location>
</feature>
<dbReference type="InterPro" id="IPR000971">
    <property type="entry name" value="Globin"/>
</dbReference>
<dbReference type="InterPro" id="IPR009050">
    <property type="entry name" value="Globin-like_sf"/>
</dbReference>
<dbReference type="GO" id="GO:0005344">
    <property type="term" value="F:oxygen carrier activity"/>
    <property type="evidence" value="ECO:0007669"/>
    <property type="project" value="UniProtKB-KW"/>
</dbReference>
<dbReference type="PROSITE" id="PS01033">
    <property type="entry name" value="GLOBIN"/>
    <property type="match status" value="1"/>
</dbReference>
<dbReference type="SUPFAM" id="SSF46458">
    <property type="entry name" value="Globin-like"/>
    <property type="match status" value="1"/>
</dbReference>
<dbReference type="PANTHER" id="PTHR46458">
    <property type="entry name" value="BLR2807 PROTEIN"/>
    <property type="match status" value="1"/>
</dbReference>
<dbReference type="PRINTS" id="PR00611">
    <property type="entry name" value="ERYTHCRUORIN"/>
</dbReference>
<evidence type="ECO:0000256" key="1">
    <source>
        <dbReference type="ARBA" id="ARBA00013895"/>
    </source>
</evidence>
<evidence type="ECO:0000256" key="7">
    <source>
        <dbReference type="ARBA" id="ARBA00023179"/>
    </source>
</evidence>
<dbReference type="GO" id="GO:0046872">
    <property type="term" value="F:metal ion binding"/>
    <property type="evidence" value="ECO:0007669"/>
    <property type="project" value="UniProtKB-KW"/>
</dbReference>
<comment type="caution">
    <text evidence="11">The sequence shown here is derived from an EMBL/GenBank/DDBJ whole genome shotgun (WGS) entry which is preliminary data.</text>
</comment>
<gene>
    <name evidence="11" type="ORF">BaRGS_00028824</name>
</gene>
<accession>A0ABD0JXY8</accession>
<sequence length="167" mass="18561">MGVLYSIYSSLVGGGEDGEPDPATGLTPKEKEAIKASWALLADKKAIRQHGVEFFVMLFEEYPYMQPSFNAFKGMTSQQLRKDRTMYSHALTVMYSIGSLVDNIDDADQLTLLATKIAHNHLARDIGLKYFKDLADMFPKYLEARAGAAATPLIKSSWSKFLGVLNM</sequence>
<evidence type="ECO:0000313" key="12">
    <source>
        <dbReference type="Proteomes" id="UP001519460"/>
    </source>
</evidence>
<evidence type="ECO:0000256" key="6">
    <source>
        <dbReference type="ARBA" id="ARBA00023004"/>
    </source>
</evidence>
<dbReference type="InterPro" id="IPR050532">
    <property type="entry name" value="Globin-like_OT"/>
</dbReference>
<organism evidence="11 12">
    <name type="scientific">Batillaria attramentaria</name>
    <dbReference type="NCBI Taxonomy" id="370345"/>
    <lineage>
        <taxon>Eukaryota</taxon>
        <taxon>Metazoa</taxon>
        <taxon>Spiralia</taxon>
        <taxon>Lophotrochozoa</taxon>
        <taxon>Mollusca</taxon>
        <taxon>Gastropoda</taxon>
        <taxon>Caenogastropoda</taxon>
        <taxon>Sorbeoconcha</taxon>
        <taxon>Cerithioidea</taxon>
        <taxon>Batillariidae</taxon>
        <taxon>Batillaria</taxon>
    </lineage>
</organism>
<comment type="similarity">
    <text evidence="9">Belongs to the globin family.</text>
</comment>
<dbReference type="InterPro" id="IPR012292">
    <property type="entry name" value="Globin/Proto"/>
</dbReference>
<dbReference type="PANTHER" id="PTHR46458:SF1">
    <property type="entry name" value="GEO09476P1"/>
    <property type="match status" value="1"/>
</dbReference>
<proteinExistence type="inferred from homology"/>
<keyword evidence="4 9" id="KW-0561">Oxygen transport</keyword>
<keyword evidence="12" id="KW-1185">Reference proteome</keyword>
<dbReference type="Gene3D" id="1.10.490.10">
    <property type="entry name" value="Globins"/>
    <property type="match status" value="1"/>
</dbReference>
<feature type="domain" description="Globin" evidence="10">
    <location>
        <begin position="25"/>
        <end position="167"/>
    </location>
</feature>
<dbReference type="Pfam" id="PF00042">
    <property type="entry name" value="Globin"/>
    <property type="match status" value="1"/>
</dbReference>
<evidence type="ECO:0000256" key="9">
    <source>
        <dbReference type="RuleBase" id="RU000356"/>
    </source>
</evidence>
<keyword evidence="3 9" id="KW-0349">Heme</keyword>
<dbReference type="InterPro" id="IPR002336">
    <property type="entry name" value="Erythrocruorin"/>
</dbReference>
<evidence type="ECO:0000256" key="5">
    <source>
        <dbReference type="ARBA" id="ARBA00022723"/>
    </source>
</evidence>
<keyword evidence="2 9" id="KW-0813">Transport</keyword>
<dbReference type="EMBL" id="JACVVK020000292">
    <property type="protein sequence ID" value="KAK7479916.1"/>
    <property type="molecule type" value="Genomic_DNA"/>
</dbReference>
<evidence type="ECO:0000256" key="4">
    <source>
        <dbReference type="ARBA" id="ARBA00022621"/>
    </source>
</evidence>
<protein>
    <recommendedName>
        <fullName evidence="1">Globin</fullName>
    </recommendedName>
    <alternativeName>
        <fullName evidence="8">Myoglobin</fullName>
    </alternativeName>
</protein>
<keyword evidence="7" id="KW-0514">Muscle protein</keyword>
<evidence type="ECO:0000256" key="8">
    <source>
        <dbReference type="ARBA" id="ARBA00030087"/>
    </source>
</evidence>
<reference evidence="11 12" key="1">
    <citation type="journal article" date="2023" name="Sci. Data">
        <title>Genome assembly of the Korean intertidal mud-creeper Batillaria attramentaria.</title>
        <authorList>
            <person name="Patra A.K."/>
            <person name="Ho P.T."/>
            <person name="Jun S."/>
            <person name="Lee S.J."/>
            <person name="Kim Y."/>
            <person name="Won Y.J."/>
        </authorList>
    </citation>
    <scope>NUCLEOTIDE SEQUENCE [LARGE SCALE GENOMIC DNA]</scope>
    <source>
        <strain evidence="11">Wonlab-2016</strain>
    </source>
</reference>
<keyword evidence="5" id="KW-0479">Metal-binding</keyword>
<dbReference type="AlphaFoldDB" id="A0ABD0JXY8"/>
<evidence type="ECO:0000256" key="2">
    <source>
        <dbReference type="ARBA" id="ARBA00022448"/>
    </source>
</evidence>
<keyword evidence="6" id="KW-0408">Iron</keyword>
<dbReference type="Proteomes" id="UP001519460">
    <property type="component" value="Unassembled WGS sequence"/>
</dbReference>
<name>A0ABD0JXY8_9CAEN</name>
<evidence type="ECO:0000256" key="3">
    <source>
        <dbReference type="ARBA" id="ARBA00022617"/>
    </source>
</evidence>
<dbReference type="CDD" id="cd01040">
    <property type="entry name" value="Mb-like"/>
    <property type="match status" value="1"/>
</dbReference>
<dbReference type="InterPro" id="IPR044399">
    <property type="entry name" value="Mb-like_M"/>
</dbReference>